<dbReference type="PANTHER" id="PTHR31672">
    <property type="entry name" value="BNACNNG10540D PROTEIN"/>
    <property type="match status" value="1"/>
</dbReference>
<name>A0AAE1RTT7_9SOLA</name>
<dbReference type="AlphaFoldDB" id="A0AAE1RTT7"/>
<protein>
    <recommendedName>
        <fullName evidence="3">F-box domain-containing protein</fullName>
    </recommendedName>
</protein>
<comment type="caution">
    <text evidence="1">The sequence shown here is derived from an EMBL/GenBank/DDBJ whole genome shotgun (WGS) entry which is preliminary data.</text>
</comment>
<sequence>MQISKTTKGKKKQHVISIPKEVVDVLQRVPCQDLCETLRKVCMQWCSIIFSGSFAYSHIERGILKSSSSFSQLEAVVINRTDDQCSVTVSALEWHSFPNYALHEEWTTKYLYTTNDLLNTSGPGDDIYIVRANSVNGFVCFRSSDARLHVSNPITKEYSRTPAYTTYIGWKNYMRRPDAVGFGFCQLSYEYKVVVLEDADIELEYGDEIKPVVLTIEVFERNS</sequence>
<evidence type="ECO:0000313" key="1">
    <source>
        <dbReference type="EMBL" id="KAK4358439.1"/>
    </source>
</evidence>
<evidence type="ECO:0008006" key="3">
    <source>
        <dbReference type="Google" id="ProtNLM"/>
    </source>
</evidence>
<proteinExistence type="predicted"/>
<dbReference type="InterPro" id="IPR036047">
    <property type="entry name" value="F-box-like_dom_sf"/>
</dbReference>
<gene>
    <name evidence="1" type="ORF">RND71_020668</name>
</gene>
<reference evidence="1" key="1">
    <citation type="submission" date="2023-12" db="EMBL/GenBank/DDBJ databases">
        <title>Genome assembly of Anisodus tanguticus.</title>
        <authorList>
            <person name="Wang Y.-J."/>
        </authorList>
    </citation>
    <scope>NUCLEOTIDE SEQUENCE</scope>
    <source>
        <strain evidence="1">KB-2021</strain>
        <tissue evidence="1">Leaf</tissue>
    </source>
</reference>
<evidence type="ECO:0000313" key="2">
    <source>
        <dbReference type="Proteomes" id="UP001291623"/>
    </source>
</evidence>
<accession>A0AAE1RTT7</accession>
<dbReference type="SUPFAM" id="SSF81383">
    <property type="entry name" value="F-box domain"/>
    <property type="match status" value="1"/>
</dbReference>
<keyword evidence="2" id="KW-1185">Reference proteome</keyword>
<dbReference type="Proteomes" id="UP001291623">
    <property type="component" value="Unassembled WGS sequence"/>
</dbReference>
<dbReference type="EMBL" id="JAVYJV010000011">
    <property type="protein sequence ID" value="KAK4358439.1"/>
    <property type="molecule type" value="Genomic_DNA"/>
</dbReference>
<dbReference type="InterPro" id="IPR050796">
    <property type="entry name" value="SCF_F-box_component"/>
</dbReference>
<organism evidence="1 2">
    <name type="scientific">Anisodus tanguticus</name>
    <dbReference type="NCBI Taxonomy" id="243964"/>
    <lineage>
        <taxon>Eukaryota</taxon>
        <taxon>Viridiplantae</taxon>
        <taxon>Streptophyta</taxon>
        <taxon>Embryophyta</taxon>
        <taxon>Tracheophyta</taxon>
        <taxon>Spermatophyta</taxon>
        <taxon>Magnoliopsida</taxon>
        <taxon>eudicotyledons</taxon>
        <taxon>Gunneridae</taxon>
        <taxon>Pentapetalae</taxon>
        <taxon>asterids</taxon>
        <taxon>lamiids</taxon>
        <taxon>Solanales</taxon>
        <taxon>Solanaceae</taxon>
        <taxon>Solanoideae</taxon>
        <taxon>Hyoscyameae</taxon>
        <taxon>Anisodus</taxon>
    </lineage>
</organism>